<evidence type="ECO:0000256" key="4">
    <source>
        <dbReference type="ARBA" id="ARBA00022884"/>
    </source>
</evidence>
<keyword evidence="5 6" id="KW-0539">Nucleus</keyword>
<dbReference type="InterPro" id="IPR055359">
    <property type="entry name" value="Nip7_N_euk"/>
</dbReference>
<gene>
    <name evidence="8" type="ORF">TeGR_g7600</name>
</gene>
<comment type="function">
    <text evidence="6">Required for proper 27S pre-rRNA processing and 60S ribosome subunit assembly.</text>
</comment>
<feature type="domain" description="PUA" evidence="7">
    <location>
        <begin position="92"/>
        <end position="167"/>
    </location>
</feature>
<reference evidence="8 9" key="1">
    <citation type="journal article" date="2023" name="Commun. Biol.">
        <title>Genome analysis of Parmales, the sister group of diatoms, reveals the evolutionary specialization of diatoms from phago-mixotrophs to photoautotrophs.</title>
        <authorList>
            <person name="Ban H."/>
            <person name="Sato S."/>
            <person name="Yoshikawa S."/>
            <person name="Yamada K."/>
            <person name="Nakamura Y."/>
            <person name="Ichinomiya M."/>
            <person name="Sato N."/>
            <person name="Blanc-Mathieu R."/>
            <person name="Endo H."/>
            <person name="Kuwata A."/>
            <person name="Ogata H."/>
        </authorList>
    </citation>
    <scope>NUCLEOTIDE SEQUENCE [LARGE SCALE GENOMIC DNA]</scope>
</reference>
<evidence type="ECO:0000256" key="6">
    <source>
        <dbReference type="PIRNR" id="PIRNR017190"/>
    </source>
</evidence>
<dbReference type="InterPro" id="IPR005155">
    <property type="entry name" value="UPF0113_PUA"/>
</dbReference>
<protein>
    <recommendedName>
        <fullName evidence="6">60S ribosome subunit biogenesis protein NIP7 homolog</fullName>
    </recommendedName>
</protein>
<comment type="subcellular location">
    <subcellularLocation>
        <location evidence="1">Nucleus</location>
        <location evidence="1">Nucleolus</location>
    </subcellularLocation>
</comment>
<evidence type="ECO:0000313" key="9">
    <source>
        <dbReference type="Proteomes" id="UP001165060"/>
    </source>
</evidence>
<name>A0ABQ6NCI9_9STRA</name>
<dbReference type="InterPro" id="IPR015947">
    <property type="entry name" value="PUA-like_sf"/>
</dbReference>
<keyword evidence="4 6" id="KW-0694">RNA-binding</keyword>
<dbReference type="Proteomes" id="UP001165060">
    <property type="component" value="Unassembled WGS sequence"/>
</dbReference>
<evidence type="ECO:0000256" key="3">
    <source>
        <dbReference type="ARBA" id="ARBA00022517"/>
    </source>
</evidence>
<dbReference type="SUPFAM" id="SSF88802">
    <property type="entry name" value="Pre-PUA domain"/>
    <property type="match status" value="1"/>
</dbReference>
<comment type="similarity">
    <text evidence="2 6">Belongs to the NIP7 family.</text>
</comment>
<comment type="caution">
    <text evidence="8">The sequence shown here is derived from an EMBL/GenBank/DDBJ whole genome shotgun (WGS) entry which is preliminary data.</text>
</comment>
<dbReference type="SMART" id="SM00359">
    <property type="entry name" value="PUA"/>
    <property type="match status" value="1"/>
</dbReference>
<dbReference type="InterPro" id="IPR002478">
    <property type="entry name" value="PUA"/>
</dbReference>
<evidence type="ECO:0000256" key="1">
    <source>
        <dbReference type="ARBA" id="ARBA00004604"/>
    </source>
</evidence>
<organism evidence="8 9">
    <name type="scientific">Tetraparma gracilis</name>
    <dbReference type="NCBI Taxonomy" id="2962635"/>
    <lineage>
        <taxon>Eukaryota</taxon>
        <taxon>Sar</taxon>
        <taxon>Stramenopiles</taxon>
        <taxon>Ochrophyta</taxon>
        <taxon>Bolidophyceae</taxon>
        <taxon>Parmales</taxon>
        <taxon>Triparmaceae</taxon>
        <taxon>Tetraparma</taxon>
    </lineage>
</organism>
<keyword evidence="9" id="KW-1185">Reference proteome</keyword>
<evidence type="ECO:0000313" key="8">
    <source>
        <dbReference type="EMBL" id="GMI55958.1"/>
    </source>
</evidence>
<evidence type="ECO:0000259" key="7">
    <source>
        <dbReference type="SMART" id="SM00359"/>
    </source>
</evidence>
<accession>A0ABQ6NCI9</accession>
<dbReference type="PIRSF" id="PIRSF017190">
    <property type="entry name" value="Rbsml_synth_fac_NIP7"/>
    <property type="match status" value="1"/>
</dbReference>
<dbReference type="PROSITE" id="PS50890">
    <property type="entry name" value="PUA"/>
    <property type="match status" value="1"/>
</dbReference>
<dbReference type="CDD" id="cd21146">
    <property type="entry name" value="Nip7_N_euk"/>
    <property type="match status" value="1"/>
</dbReference>
<dbReference type="Gene3D" id="2.30.130.10">
    <property type="entry name" value="PUA domain"/>
    <property type="match status" value="1"/>
</dbReference>
<dbReference type="InterPro" id="IPR036974">
    <property type="entry name" value="PUA_sf"/>
</dbReference>
<dbReference type="Pfam" id="PF17833">
    <property type="entry name" value="pre-PUA_NIP7"/>
    <property type="match status" value="1"/>
</dbReference>
<dbReference type="Pfam" id="PF03657">
    <property type="entry name" value="UPF0113"/>
    <property type="match status" value="1"/>
</dbReference>
<dbReference type="Gene3D" id="3.10.450.220">
    <property type="match status" value="1"/>
</dbReference>
<keyword evidence="3 6" id="KW-0690">Ribosome biogenesis</keyword>
<dbReference type="InterPro" id="IPR016686">
    <property type="entry name" value="Ribosomal_synth_fac_NIP7"/>
</dbReference>
<sequence>MRPLSSAELRSVFSKLNLYIGRNIEHLLADDHSFRLLKDRVHYASESLLKQVHTLPSAAVLSLGTCVGRFTKSGAFRLHVTALDLLTKYALHKVWLKPGSEMAFLYGGNVGKQGVGRITDAIPQYGGVVVLSMSDLPLGFGVAAQSTEAVKDLDPTANVVLHQADVGEYLRMEDSMW</sequence>
<dbReference type="SUPFAM" id="SSF88697">
    <property type="entry name" value="PUA domain-like"/>
    <property type="match status" value="1"/>
</dbReference>
<evidence type="ECO:0000256" key="2">
    <source>
        <dbReference type="ARBA" id="ARBA00009895"/>
    </source>
</evidence>
<dbReference type="CDD" id="cd21151">
    <property type="entry name" value="PUA_Nip7-like"/>
    <property type="match status" value="1"/>
</dbReference>
<evidence type="ECO:0000256" key="5">
    <source>
        <dbReference type="ARBA" id="ARBA00023242"/>
    </source>
</evidence>
<comment type="subunit">
    <text evidence="6">Interacts with pre-ribosome complex.</text>
</comment>
<dbReference type="InterPro" id="IPR040598">
    <property type="entry name" value="NIP7_N"/>
</dbReference>
<dbReference type="EMBL" id="BRYB01006734">
    <property type="protein sequence ID" value="GMI55958.1"/>
    <property type="molecule type" value="Genomic_DNA"/>
</dbReference>
<proteinExistence type="inferred from homology"/>